<feature type="binding site" evidence="8">
    <location>
        <position position="176"/>
    </location>
    <ligand>
        <name>Zn(2+)</name>
        <dbReference type="ChEBI" id="CHEBI:29105"/>
        <label>2</label>
    </ligand>
</feature>
<keyword evidence="3" id="KW-0645">Protease</keyword>
<dbReference type="Pfam" id="PF05343">
    <property type="entry name" value="Peptidase_M42"/>
    <property type="match status" value="1"/>
</dbReference>
<proteinExistence type="inferred from homology"/>
<keyword evidence="2" id="KW-0031">Aminopeptidase</keyword>
<dbReference type="STRING" id="198092.SAMN02745194_00728"/>
<name>A0A1M6CJU9_9PROT</name>
<feature type="binding site" evidence="8">
    <location>
        <position position="321"/>
    </location>
    <ligand>
        <name>Zn(2+)</name>
        <dbReference type="ChEBI" id="CHEBI:29105"/>
        <label>2</label>
    </ligand>
</feature>
<evidence type="ECO:0000256" key="2">
    <source>
        <dbReference type="ARBA" id="ARBA00022438"/>
    </source>
</evidence>
<dbReference type="SUPFAM" id="SSF101821">
    <property type="entry name" value="Aminopeptidase/glucanase lid domain"/>
    <property type="match status" value="1"/>
</dbReference>
<dbReference type="PANTHER" id="PTHR32481:SF20">
    <property type="entry name" value="AMINOPEPTIDASE YSDC"/>
    <property type="match status" value="1"/>
</dbReference>
<dbReference type="PANTHER" id="PTHR32481">
    <property type="entry name" value="AMINOPEPTIDASE"/>
    <property type="match status" value="1"/>
</dbReference>
<evidence type="ECO:0000313" key="9">
    <source>
        <dbReference type="EMBL" id="SHI61141.1"/>
    </source>
</evidence>
<comment type="similarity">
    <text evidence="1 6">Belongs to the peptidase M42 family.</text>
</comment>
<evidence type="ECO:0000313" key="10">
    <source>
        <dbReference type="Proteomes" id="UP000184387"/>
    </source>
</evidence>
<keyword evidence="5" id="KW-0378">Hydrolase</keyword>
<comment type="cofactor">
    <cofactor evidence="8">
        <name>a divalent metal cation</name>
        <dbReference type="ChEBI" id="CHEBI:60240"/>
    </cofactor>
    <text evidence="8">Binds 2 divalent metal cations per subunit.</text>
</comment>
<protein>
    <submittedName>
        <fullName evidence="9">Endoglucanase</fullName>
    </submittedName>
</protein>
<feature type="binding site" evidence="8">
    <location>
        <position position="212"/>
    </location>
    <ligand>
        <name>Zn(2+)</name>
        <dbReference type="ChEBI" id="CHEBI:29105"/>
        <label>2</label>
    </ligand>
</feature>
<evidence type="ECO:0000256" key="4">
    <source>
        <dbReference type="ARBA" id="ARBA00022723"/>
    </source>
</evidence>
<evidence type="ECO:0000256" key="3">
    <source>
        <dbReference type="ARBA" id="ARBA00022670"/>
    </source>
</evidence>
<evidence type="ECO:0000256" key="6">
    <source>
        <dbReference type="PIRNR" id="PIRNR001123"/>
    </source>
</evidence>
<dbReference type="Gene3D" id="3.40.630.10">
    <property type="entry name" value="Zn peptidases"/>
    <property type="match status" value="1"/>
</dbReference>
<dbReference type="Proteomes" id="UP000184387">
    <property type="component" value="Unassembled WGS sequence"/>
</dbReference>
<evidence type="ECO:0000256" key="5">
    <source>
        <dbReference type="ARBA" id="ARBA00022801"/>
    </source>
</evidence>
<feature type="binding site" evidence="8">
    <location>
        <position position="176"/>
    </location>
    <ligand>
        <name>Zn(2+)</name>
        <dbReference type="ChEBI" id="CHEBI:29105"/>
        <label>1</label>
    </ligand>
</feature>
<dbReference type="GO" id="GO:0004177">
    <property type="term" value="F:aminopeptidase activity"/>
    <property type="evidence" value="ECO:0007669"/>
    <property type="project" value="UniProtKB-UniRule"/>
</dbReference>
<gene>
    <name evidence="9" type="ORF">SAMN02745194_00728</name>
</gene>
<keyword evidence="10" id="KW-1185">Reference proteome</keyword>
<accession>A0A1M6CJU9</accession>
<dbReference type="OrthoDB" id="9772053at2"/>
<feature type="binding site" evidence="8">
    <location>
        <position position="65"/>
    </location>
    <ligand>
        <name>Zn(2+)</name>
        <dbReference type="ChEBI" id="CHEBI:29105"/>
        <label>1</label>
    </ligand>
</feature>
<feature type="active site" description="Proton acceptor" evidence="7">
    <location>
        <position position="211"/>
    </location>
</feature>
<sequence length="355" mass="38158">MREQSLAFLEALIEAPSPSGFEHEVARLYRDYVREHVDDITTDVHGNVSAILHPGAEMRIMLAGHMDEIGFIIHHISEEGLLHFSTIGGHDSAIPAGQTVWVHGRRRIPGAIGRKAIHLLGPEEIKAKPKISEMWIDIGATTHAEAVEVVALGDVATFQHGFQPLLGDRAVARAFDNKAGLFIVAEALRLLRQEGGLSPGVGVYGLGTVQEEIGSRGAQTSATGIGPRTGIAVDMEHAIDYPGVSPAQYGRLDTGKGPSILRGANTNPVVFDLLRRAAEEDGIPYQIRVAPGSTPTDANAMQINGPGMATALVGIPLRYMHTPCEVLSLTDLENAARLLAAYCRRVTPETDFTPW</sequence>
<dbReference type="EMBL" id="FQZF01000003">
    <property type="protein sequence ID" value="SHI61141.1"/>
    <property type="molecule type" value="Genomic_DNA"/>
</dbReference>
<feature type="binding site" evidence="8">
    <location>
        <position position="234"/>
    </location>
    <ligand>
        <name>Zn(2+)</name>
        <dbReference type="ChEBI" id="CHEBI:29105"/>
        <label>1</label>
    </ligand>
</feature>
<dbReference type="GO" id="GO:0046872">
    <property type="term" value="F:metal ion binding"/>
    <property type="evidence" value="ECO:0007669"/>
    <property type="project" value="UniProtKB-UniRule"/>
</dbReference>
<organism evidence="9 10">
    <name type="scientific">Muricoccus roseus</name>
    <dbReference type="NCBI Taxonomy" id="198092"/>
    <lineage>
        <taxon>Bacteria</taxon>
        <taxon>Pseudomonadati</taxon>
        <taxon>Pseudomonadota</taxon>
        <taxon>Alphaproteobacteria</taxon>
        <taxon>Acetobacterales</taxon>
        <taxon>Roseomonadaceae</taxon>
        <taxon>Muricoccus</taxon>
    </lineage>
</organism>
<dbReference type="SUPFAM" id="SSF53187">
    <property type="entry name" value="Zn-dependent exopeptidases"/>
    <property type="match status" value="1"/>
</dbReference>
<keyword evidence="4 8" id="KW-0479">Metal-binding</keyword>
<dbReference type="InterPro" id="IPR051464">
    <property type="entry name" value="Peptidase_M42_aminopept"/>
</dbReference>
<evidence type="ECO:0000256" key="1">
    <source>
        <dbReference type="ARBA" id="ARBA00006272"/>
    </source>
</evidence>
<evidence type="ECO:0000256" key="8">
    <source>
        <dbReference type="PIRSR" id="PIRSR001123-2"/>
    </source>
</evidence>
<dbReference type="GO" id="GO:0006508">
    <property type="term" value="P:proteolysis"/>
    <property type="evidence" value="ECO:0007669"/>
    <property type="project" value="UniProtKB-KW"/>
</dbReference>
<dbReference type="InterPro" id="IPR023367">
    <property type="entry name" value="Peptidase_M42_dom2"/>
</dbReference>
<dbReference type="InterPro" id="IPR008007">
    <property type="entry name" value="Peptidase_M42"/>
</dbReference>
<dbReference type="AlphaFoldDB" id="A0A1M6CJU9"/>
<reference evidence="9 10" key="1">
    <citation type="submission" date="2016-11" db="EMBL/GenBank/DDBJ databases">
        <authorList>
            <person name="Jaros S."/>
            <person name="Januszkiewicz K."/>
            <person name="Wedrychowicz H."/>
        </authorList>
    </citation>
    <scope>NUCLEOTIDE SEQUENCE [LARGE SCALE GENOMIC DNA]</scope>
    <source>
        <strain evidence="9 10">DSM 14916</strain>
    </source>
</reference>
<evidence type="ECO:0000256" key="7">
    <source>
        <dbReference type="PIRSR" id="PIRSR001123-1"/>
    </source>
</evidence>
<dbReference type="Gene3D" id="2.40.30.40">
    <property type="entry name" value="Peptidase M42, domain 2"/>
    <property type="match status" value="1"/>
</dbReference>
<dbReference type="PIRSF" id="PIRSF001123">
    <property type="entry name" value="PepA_GA"/>
    <property type="match status" value="1"/>
</dbReference>